<feature type="non-terminal residue" evidence="4">
    <location>
        <position position="1"/>
    </location>
</feature>
<evidence type="ECO:0000313" key="5">
    <source>
        <dbReference type="Proteomes" id="UP000324897"/>
    </source>
</evidence>
<proteinExistence type="predicted"/>
<dbReference type="InterPro" id="IPR032872">
    <property type="entry name" value="WAK_assoc_C"/>
</dbReference>
<gene>
    <name evidence="4" type="ORF">EJB05_17362</name>
</gene>
<dbReference type="Proteomes" id="UP000324897">
    <property type="component" value="Unassembled WGS sequence"/>
</dbReference>
<accession>A0A5J9VIT7</accession>
<evidence type="ECO:0000259" key="3">
    <source>
        <dbReference type="Pfam" id="PF14380"/>
    </source>
</evidence>
<evidence type="ECO:0000313" key="4">
    <source>
        <dbReference type="EMBL" id="TVU35471.1"/>
    </source>
</evidence>
<keyword evidence="5" id="KW-1185">Reference proteome</keyword>
<dbReference type="PANTHER" id="PTHR33138">
    <property type="entry name" value="OS01G0690200 PROTEIN"/>
    <property type="match status" value="1"/>
</dbReference>
<feature type="chain" id="PRO_5023876087" description="Wall-associated receptor kinase C-terminal domain-containing protein" evidence="2">
    <location>
        <begin position="28"/>
        <end position="256"/>
    </location>
</feature>
<dbReference type="PANTHER" id="PTHR33138:SF77">
    <property type="entry name" value="WALL-ASSOCIATED RECEPTOR KINASE GALACTURONAN-BINDING DOMAIN-CONTAINING PROTEIN"/>
    <property type="match status" value="1"/>
</dbReference>
<comment type="caution">
    <text evidence="4">The sequence shown here is derived from an EMBL/GenBank/DDBJ whole genome shotgun (WGS) entry which is preliminary data.</text>
</comment>
<feature type="domain" description="Wall-associated receptor kinase C-terminal" evidence="3">
    <location>
        <begin position="155"/>
        <end position="232"/>
    </location>
</feature>
<sequence length="256" mass="28406">MALMLRHLLPLPVPLLLAFLLAASSHGAPPGNESYDPSLCLREFSTCGNVRIKYPFYFYNKTADILGNPVSYCGYPGLGIHGEEMCPGVDHNVTLPQTSWLTYSNETVDYLVFFLNCDFIPGFPRLPNMSSITCQIFGGSMGGLSFVLLRDDVPAGDWPRACKVFEVPILKSLVRQNPYDDEWRDGGYGKALRTGFQLMWEQNNSSCNQCERSKGQCAYNPAMEFVGCLCSGGRLDAHRCSSEQSLDPINMDWAGN</sequence>
<feature type="signal peptide" evidence="2">
    <location>
        <begin position="1"/>
        <end position="27"/>
    </location>
</feature>
<dbReference type="Pfam" id="PF14380">
    <property type="entry name" value="WAK_assoc"/>
    <property type="match status" value="1"/>
</dbReference>
<dbReference type="Gramene" id="TVU35471">
    <property type="protein sequence ID" value="TVU35471"/>
    <property type="gene ID" value="EJB05_17362"/>
</dbReference>
<dbReference type="OrthoDB" id="635050at2759"/>
<organism evidence="4 5">
    <name type="scientific">Eragrostis curvula</name>
    <name type="common">weeping love grass</name>
    <dbReference type="NCBI Taxonomy" id="38414"/>
    <lineage>
        <taxon>Eukaryota</taxon>
        <taxon>Viridiplantae</taxon>
        <taxon>Streptophyta</taxon>
        <taxon>Embryophyta</taxon>
        <taxon>Tracheophyta</taxon>
        <taxon>Spermatophyta</taxon>
        <taxon>Magnoliopsida</taxon>
        <taxon>Liliopsida</taxon>
        <taxon>Poales</taxon>
        <taxon>Poaceae</taxon>
        <taxon>PACMAD clade</taxon>
        <taxon>Chloridoideae</taxon>
        <taxon>Eragrostideae</taxon>
        <taxon>Eragrostidinae</taxon>
        <taxon>Eragrostis</taxon>
    </lineage>
</organism>
<dbReference type="EMBL" id="RWGY01000009">
    <property type="protein sequence ID" value="TVU35471.1"/>
    <property type="molecule type" value="Genomic_DNA"/>
</dbReference>
<keyword evidence="1" id="KW-0325">Glycoprotein</keyword>
<protein>
    <recommendedName>
        <fullName evidence="3">Wall-associated receptor kinase C-terminal domain-containing protein</fullName>
    </recommendedName>
</protein>
<reference evidence="4 5" key="1">
    <citation type="journal article" date="2019" name="Sci. Rep.">
        <title>A high-quality genome of Eragrostis curvula grass provides insights into Poaceae evolution and supports new strategies to enhance forage quality.</title>
        <authorList>
            <person name="Carballo J."/>
            <person name="Santos B.A.C.M."/>
            <person name="Zappacosta D."/>
            <person name="Garbus I."/>
            <person name="Selva J.P."/>
            <person name="Gallo C.A."/>
            <person name="Diaz A."/>
            <person name="Albertini E."/>
            <person name="Caccamo M."/>
            <person name="Echenique V."/>
        </authorList>
    </citation>
    <scope>NUCLEOTIDE SEQUENCE [LARGE SCALE GENOMIC DNA]</scope>
    <source>
        <strain evidence="5">cv. Victoria</strain>
        <tissue evidence="4">Leaf</tissue>
    </source>
</reference>
<evidence type="ECO:0000256" key="1">
    <source>
        <dbReference type="ARBA" id="ARBA00023180"/>
    </source>
</evidence>
<name>A0A5J9VIT7_9POAL</name>
<evidence type="ECO:0000256" key="2">
    <source>
        <dbReference type="SAM" id="SignalP"/>
    </source>
</evidence>
<keyword evidence="2" id="KW-0732">Signal</keyword>
<dbReference type="AlphaFoldDB" id="A0A5J9VIT7"/>